<keyword evidence="7" id="KW-1133">Transmembrane helix</keyword>
<dbReference type="GO" id="GO:0016705">
    <property type="term" value="F:oxidoreductase activity, acting on paired donors, with incorporation or reduction of molecular oxygen"/>
    <property type="evidence" value="ECO:0007669"/>
    <property type="project" value="InterPro"/>
</dbReference>
<evidence type="ECO:0000256" key="7">
    <source>
        <dbReference type="SAM" id="Phobius"/>
    </source>
</evidence>
<dbReference type="InterPro" id="IPR050121">
    <property type="entry name" value="Cytochrome_P450_monoxygenase"/>
</dbReference>
<proteinExistence type="inferred from homology"/>
<dbReference type="InterPro" id="IPR036396">
    <property type="entry name" value="Cyt_P450_sf"/>
</dbReference>
<keyword evidence="3 5" id="KW-0479">Metal-binding</keyword>
<dbReference type="SUPFAM" id="SSF48264">
    <property type="entry name" value="Cytochrome P450"/>
    <property type="match status" value="1"/>
</dbReference>
<dbReference type="PROSITE" id="PS00086">
    <property type="entry name" value="CYTOCHROME_P450"/>
    <property type="match status" value="1"/>
</dbReference>
<dbReference type="GO" id="GO:0004497">
    <property type="term" value="F:monooxygenase activity"/>
    <property type="evidence" value="ECO:0007669"/>
    <property type="project" value="UniProtKB-KW"/>
</dbReference>
<evidence type="ECO:0000256" key="1">
    <source>
        <dbReference type="ARBA" id="ARBA00001971"/>
    </source>
</evidence>
<reference evidence="8" key="1">
    <citation type="journal article" date="2020" name="Stud. Mycol.">
        <title>101 Dothideomycetes genomes: a test case for predicting lifestyles and emergence of pathogens.</title>
        <authorList>
            <person name="Haridas S."/>
            <person name="Albert R."/>
            <person name="Binder M."/>
            <person name="Bloem J."/>
            <person name="Labutti K."/>
            <person name="Salamov A."/>
            <person name="Andreopoulos B."/>
            <person name="Baker S."/>
            <person name="Barry K."/>
            <person name="Bills G."/>
            <person name="Bluhm B."/>
            <person name="Cannon C."/>
            <person name="Castanera R."/>
            <person name="Culley D."/>
            <person name="Daum C."/>
            <person name="Ezra D."/>
            <person name="Gonzalez J."/>
            <person name="Henrissat B."/>
            <person name="Kuo A."/>
            <person name="Liang C."/>
            <person name="Lipzen A."/>
            <person name="Lutzoni F."/>
            <person name="Magnuson J."/>
            <person name="Mondo S."/>
            <person name="Nolan M."/>
            <person name="Ohm R."/>
            <person name="Pangilinan J."/>
            <person name="Park H.-J."/>
            <person name="Ramirez L."/>
            <person name="Alfaro M."/>
            <person name="Sun H."/>
            <person name="Tritt A."/>
            <person name="Yoshinaga Y."/>
            <person name="Zwiers L.-H."/>
            <person name="Turgeon B."/>
            <person name="Goodwin S."/>
            <person name="Spatafora J."/>
            <person name="Crous P."/>
            <person name="Grigoriev I."/>
        </authorList>
    </citation>
    <scope>NUCLEOTIDE SEQUENCE</scope>
    <source>
        <strain evidence="8">CBS 279.74</strain>
    </source>
</reference>
<keyword evidence="7" id="KW-0472">Membrane</keyword>
<evidence type="ECO:0000256" key="6">
    <source>
        <dbReference type="RuleBase" id="RU000461"/>
    </source>
</evidence>
<keyword evidence="7" id="KW-0812">Transmembrane</keyword>
<keyword evidence="9" id="KW-1185">Reference proteome</keyword>
<evidence type="ECO:0000313" key="8">
    <source>
        <dbReference type="EMBL" id="KAF2711840.1"/>
    </source>
</evidence>
<name>A0A6G1KGD6_9PLEO</name>
<keyword evidence="6" id="KW-0503">Monooxygenase</keyword>
<keyword evidence="4 5" id="KW-0408">Iron</keyword>
<sequence length="533" mass="59787">MALLKLQMLPVSQVLLGGFLALICYLSVLSIYRIFLHPLAKYPGPIQYKLSEWPLLWQAYKGNRHIRHVRDHGKYGSIVRIAPNALSFNTASALNAIYGPRSANVKKGEWYKTFDVAAGSYSSFTETDKDIHAAKRRVLSPAFSVESQKLNEPVIIDMIERFCDTIKPTTDDWDSTSWNITDVATHLGFDIMGGLVLGCDFCSVQEETNRHLADSVLPASKFLYWVSYLPMAVLIRPLLRTKLFEILGGKPVVDNNRLIDYASRQVQLRSQDRKHSEHGSIPDRFDYLSRIVGAQDKKTGWRPTQADLNTETLNLINAGADPYSGSLAALIFYLVHNIGCLQKATVEVRTAFASSNEIYSGSKLNSCVYLYACIEESLRRAAPVPSHMPRVVMSGGMEIDGHLLPEGTVVGVSAYSIHHSPTHFSDPWSFKPERWMESDVVTPEDISHARTAFNPFSLGTRGCIGKSVAYLQLKLTLAHVIYRYDLRVAPEDPKRGCGESSMEQGREREDEFQLWDSFGFGRDGPVVQFRKAQ</sequence>
<dbReference type="AlphaFoldDB" id="A0A6G1KGD6"/>
<evidence type="ECO:0000256" key="3">
    <source>
        <dbReference type="ARBA" id="ARBA00022723"/>
    </source>
</evidence>
<feature type="binding site" description="axial binding residue" evidence="5">
    <location>
        <position position="463"/>
    </location>
    <ligand>
        <name>heme</name>
        <dbReference type="ChEBI" id="CHEBI:30413"/>
    </ligand>
    <ligandPart>
        <name>Fe</name>
        <dbReference type="ChEBI" id="CHEBI:18248"/>
    </ligandPart>
</feature>
<dbReference type="OrthoDB" id="1470350at2759"/>
<dbReference type="GO" id="GO:0005506">
    <property type="term" value="F:iron ion binding"/>
    <property type="evidence" value="ECO:0007669"/>
    <property type="project" value="InterPro"/>
</dbReference>
<dbReference type="GO" id="GO:0020037">
    <property type="term" value="F:heme binding"/>
    <property type="evidence" value="ECO:0007669"/>
    <property type="project" value="InterPro"/>
</dbReference>
<dbReference type="PRINTS" id="PR00385">
    <property type="entry name" value="P450"/>
</dbReference>
<accession>A0A6G1KGD6</accession>
<dbReference type="InterPro" id="IPR017972">
    <property type="entry name" value="Cyt_P450_CS"/>
</dbReference>
<dbReference type="EMBL" id="MU005767">
    <property type="protein sequence ID" value="KAF2711840.1"/>
    <property type="molecule type" value="Genomic_DNA"/>
</dbReference>
<evidence type="ECO:0000256" key="2">
    <source>
        <dbReference type="ARBA" id="ARBA00010617"/>
    </source>
</evidence>
<comment type="cofactor">
    <cofactor evidence="1 5">
        <name>heme</name>
        <dbReference type="ChEBI" id="CHEBI:30413"/>
    </cofactor>
</comment>
<gene>
    <name evidence="8" type="ORF">K504DRAFT_428668</name>
</gene>
<evidence type="ECO:0000256" key="4">
    <source>
        <dbReference type="ARBA" id="ARBA00023004"/>
    </source>
</evidence>
<comment type="similarity">
    <text evidence="2 6">Belongs to the cytochrome P450 family.</text>
</comment>
<organism evidence="8 9">
    <name type="scientific">Pleomassaria siparia CBS 279.74</name>
    <dbReference type="NCBI Taxonomy" id="1314801"/>
    <lineage>
        <taxon>Eukaryota</taxon>
        <taxon>Fungi</taxon>
        <taxon>Dikarya</taxon>
        <taxon>Ascomycota</taxon>
        <taxon>Pezizomycotina</taxon>
        <taxon>Dothideomycetes</taxon>
        <taxon>Pleosporomycetidae</taxon>
        <taxon>Pleosporales</taxon>
        <taxon>Pleomassariaceae</taxon>
        <taxon>Pleomassaria</taxon>
    </lineage>
</organism>
<keyword evidence="6" id="KW-0560">Oxidoreductase</keyword>
<dbReference type="InterPro" id="IPR002401">
    <property type="entry name" value="Cyt_P450_E_grp-I"/>
</dbReference>
<dbReference type="Pfam" id="PF00067">
    <property type="entry name" value="p450"/>
    <property type="match status" value="1"/>
</dbReference>
<keyword evidence="5 6" id="KW-0349">Heme</keyword>
<feature type="transmembrane region" description="Helical" evidence="7">
    <location>
        <begin position="12"/>
        <end position="32"/>
    </location>
</feature>
<dbReference type="PRINTS" id="PR00463">
    <property type="entry name" value="EP450I"/>
</dbReference>
<dbReference type="PANTHER" id="PTHR24305">
    <property type="entry name" value="CYTOCHROME P450"/>
    <property type="match status" value="1"/>
</dbReference>
<protein>
    <submittedName>
        <fullName evidence="8">Cytochrome P450</fullName>
    </submittedName>
</protein>
<evidence type="ECO:0000256" key="5">
    <source>
        <dbReference type="PIRSR" id="PIRSR602401-1"/>
    </source>
</evidence>
<dbReference type="PANTHER" id="PTHR24305:SF166">
    <property type="entry name" value="CYTOCHROME P450 12A4, MITOCHONDRIAL-RELATED"/>
    <property type="match status" value="1"/>
</dbReference>
<dbReference type="CDD" id="cd11061">
    <property type="entry name" value="CYP67-like"/>
    <property type="match status" value="1"/>
</dbReference>
<dbReference type="Proteomes" id="UP000799428">
    <property type="component" value="Unassembled WGS sequence"/>
</dbReference>
<evidence type="ECO:0000313" key="9">
    <source>
        <dbReference type="Proteomes" id="UP000799428"/>
    </source>
</evidence>
<dbReference type="InterPro" id="IPR001128">
    <property type="entry name" value="Cyt_P450"/>
</dbReference>
<dbReference type="Gene3D" id="1.10.630.10">
    <property type="entry name" value="Cytochrome P450"/>
    <property type="match status" value="1"/>
</dbReference>